<evidence type="ECO:0000313" key="3">
    <source>
        <dbReference type="EMBL" id="XCH75159.1"/>
    </source>
</evidence>
<reference evidence="3" key="2">
    <citation type="submission" date="2024-06" db="EMBL/GenBank/DDBJ databases">
        <title>Micromonospora mangrovi CCTCC AA 2012012 genome sequences.</title>
        <authorList>
            <person name="Gao J."/>
        </authorList>
    </citation>
    <scope>NUCLEOTIDE SEQUENCE</scope>
    <source>
        <strain evidence="3">CCTCC AA 2012012</strain>
    </source>
</reference>
<reference evidence="2" key="1">
    <citation type="submission" date="2024-01" db="EMBL/GenBank/DDBJ databases">
        <title>The genome sequence of Micromonospora mangrovi CCTCC AA 2012012.</title>
        <authorList>
            <person name="Gao J."/>
        </authorList>
    </citation>
    <scope>NUCLEOTIDE SEQUENCE</scope>
    <source>
        <strain evidence="2">CCTCC AA 2012012</strain>
    </source>
</reference>
<dbReference type="EMBL" id="CP159342">
    <property type="protein sequence ID" value="XCH75159.1"/>
    <property type="molecule type" value="Genomic_DNA"/>
</dbReference>
<evidence type="ECO:0000313" key="2">
    <source>
        <dbReference type="EMBL" id="XBP94460.1"/>
    </source>
</evidence>
<proteinExistence type="predicted"/>
<dbReference type="EMBL" id="CP157762">
    <property type="protein sequence ID" value="XBP94460.1"/>
    <property type="molecule type" value="Genomic_DNA"/>
</dbReference>
<organism evidence="3">
    <name type="scientific">Micromonospora sp. CCTCC AA 2012012</name>
    <dbReference type="NCBI Taxonomy" id="3111921"/>
    <lineage>
        <taxon>Bacteria</taxon>
        <taxon>Bacillati</taxon>
        <taxon>Actinomycetota</taxon>
        <taxon>Actinomycetes</taxon>
        <taxon>Micromonosporales</taxon>
        <taxon>Micromonosporaceae</taxon>
        <taxon>Micromonospora</taxon>
    </lineage>
</organism>
<feature type="region of interest" description="Disordered" evidence="1">
    <location>
        <begin position="91"/>
        <end position="126"/>
    </location>
</feature>
<accession>A0AAU8HGZ2</accession>
<protein>
    <submittedName>
        <fullName evidence="3">Uncharacterized protein</fullName>
    </submittedName>
</protein>
<gene>
    <name evidence="3" type="ORF">ABUL08_03350</name>
    <name evidence="2" type="ORF">VK199_03345</name>
</gene>
<dbReference type="RefSeq" id="WP_350934389.1">
    <property type="nucleotide sequence ID" value="NZ_CP157762.1"/>
</dbReference>
<dbReference type="AlphaFoldDB" id="A0AAU8HGZ2"/>
<evidence type="ECO:0000256" key="1">
    <source>
        <dbReference type="SAM" id="MobiDB-lite"/>
    </source>
</evidence>
<feature type="compositionally biased region" description="Basic residues" evidence="1">
    <location>
        <begin position="91"/>
        <end position="104"/>
    </location>
</feature>
<sequence>MALLIPPTERVHTSFLAAMAEHTVEGFARPVTELWTQATSPAEGWVPSTTRWRAGDDESLGRIVLRHRLAPGLDEVVGRLGYEGRAGARRRGTRRSCFGRRGRWPGRSATRPPWAPATRTAWRRGG</sequence>
<name>A0AAU8HGZ2_9ACTN</name>